<reference evidence="1" key="1">
    <citation type="submission" date="2018-05" db="EMBL/GenBank/DDBJ databases">
        <authorList>
            <person name="Lanie J.A."/>
            <person name="Ng W.-L."/>
            <person name="Kazmierczak K.M."/>
            <person name="Andrzejewski T.M."/>
            <person name="Davidsen T.M."/>
            <person name="Wayne K.J."/>
            <person name="Tettelin H."/>
            <person name="Glass J.I."/>
            <person name="Rusch D."/>
            <person name="Podicherti R."/>
            <person name="Tsui H.-C.T."/>
            <person name="Winkler M.E."/>
        </authorList>
    </citation>
    <scope>NUCLEOTIDE SEQUENCE</scope>
</reference>
<organism evidence="1">
    <name type="scientific">marine metagenome</name>
    <dbReference type="NCBI Taxonomy" id="408172"/>
    <lineage>
        <taxon>unclassified sequences</taxon>
        <taxon>metagenomes</taxon>
        <taxon>ecological metagenomes</taxon>
    </lineage>
</organism>
<dbReference type="AlphaFoldDB" id="A0A381UWW5"/>
<protein>
    <submittedName>
        <fullName evidence="1">Uncharacterized protein</fullName>
    </submittedName>
</protein>
<name>A0A381UWW5_9ZZZZ</name>
<gene>
    <name evidence="1" type="ORF">METZ01_LOCUS84942</name>
</gene>
<evidence type="ECO:0000313" key="1">
    <source>
        <dbReference type="EMBL" id="SVA32088.1"/>
    </source>
</evidence>
<proteinExistence type="predicted"/>
<sequence>MGRGSYRPTDETIGTNFEATLVIQEDDLGLLIDTSIVVQSGPQFEWGIWIVPDEFGTYSITARGTELDASGIGKMESVPHIGMLWTEGGEAYIAFAIFALRDSHGVRGFVREQSSTLTWELALQPQQQVVTGGNVVSFGPRRRR</sequence>
<accession>A0A381UWW5</accession>
<dbReference type="EMBL" id="UINC01007217">
    <property type="protein sequence ID" value="SVA32088.1"/>
    <property type="molecule type" value="Genomic_DNA"/>
</dbReference>